<sequence>MTTPQPAAAPAHDAAQHPDPAPGPTPAAAQAPAHRRSLLHHRDFRWLWAGDAAGQLGAQLTALVLPVYAVERLHASEWQMGLLSAAETAAFLVIGLPAGAWVDRMRKRRVLIVADLVRAAVLAIVVATAATGHASVALLVAAATAVSVANVFFDVSHQSYVPGLVGLDHIVEGNSKLQATQSVAMVAAPAIGGALLRVVAAPALIAVTVVTYLFSAFGVGRIAHREATPSPDDRRPLRSEIAEGLAFVVRQPILRRIVATTSIGNFGGAVSGAVMVIFALRTLGLDTAAYGTVVSAAAVGGLTGAFAADRISRRVGEARVIPISALAFIPAAVLTPLAASLPVSPQVVLIVGGVVLNFAVLVYNIAQVSFRQRLCPPALLGRMNASVRFIVWGVMPLGGLVGGWLGHAWGVLPTLWVSAAITALSVLPVVVSPLLGMRELPVPEPDDQPAAPQA</sequence>
<dbReference type="InterPro" id="IPR020846">
    <property type="entry name" value="MFS_dom"/>
</dbReference>
<dbReference type="InterPro" id="IPR036259">
    <property type="entry name" value="MFS_trans_sf"/>
</dbReference>
<feature type="region of interest" description="Disordered" evidence="6">
    <location>
        <begin position="1"/>
        <end position="34"/>
    </location>
</feature>
<proteinExistence type="predicted"/>
<gene>
    <name evidence="9" type="ORF">CPE01_07220</name>
</gene>
<feature type="transmembrane region" description="Helical" evidence="7">
    <location>
        <begin position="320"/>
        <end position="341"/>
    </location>
</feature>
<dbReference type="AlphaFoldDB" id="A0A510UQX8"/>
<feature type="transmembrane region" description="Helical" evidence="7">
    <location>
        <begin position="347"/>
        <end position="366"/>
    </location>
</feature>
<evidence type="ECO:0000313" key="9">
    <source>
        <dbReference type="EMBL" id="GEK16989.1"/>
    </source>
</evidence>
<evidence type="ECO:0000256" key="4">
    <source>
        <dbReference type="ARBA" id="ARBA00022989"/>
    </source>
</evidence>
<evidence type="ECO:0000313" key="10">
    <source>
        <dbReference type="Proteomes" id="UP000321386"/>
    </source>
</evidence>
<keyword evidence="10" id="KW-1185">Reference proteome</keyword>
<feature type="transmembrane region" description="Helical" evidence="7">
    <location>
        <begin position="415"/>
        <end position="435"/>
    </location>
</feature>
<dbReference type="SUPFAM" id="SSF103473">
    <property type="entry name" value="MFS general substrate transporter"/>
    <property type="match status" value="1"/>
</dbReference>
<dbReference type="OrthoDB" id="9815525at2"/>
<dbReference type="InterPro" id="IPR011701">
    <property type="entry name" value="MFS"/>
</dbReference>
<dbReference type="Gene3D" id="1.20.1250.20">
    <property type="entry name" value="MFS general substrate transporter like domains"/>
    <property type="match status" value="1"/>
</dbReference>
<feature type="transmembrane region" description="Helical" evidence="7">
    <location>
        <begin position="46"/>
        <end position="69"/>
    </location>
</feature>
<comment type="caution">
    <text evidence="9">The sequence shown here is derived from an EMBL/GenBank/DDBJ whole genome shotgun (WGS) entry which is preliminary data.</text>
</comment>
<dbReference type="CDD" id="cd06173">
    <property type="entry name" value="MFS_MefA_like"/>
    <property type="match status" value="1"/>
</dbReference>
<dbReference type="PANTHER" id="PTHR23513">
    <property type="entry name" value="INTEGRAL MEMBRANE EFFLUX PROTEIN-RELATED"/>
    <property type="match status" value="1"/>
</dbReference>
<feature type="transmembrane region" description="Helical" evidence="7">
    <location>
        <begin position="387"/>
        <end position="409"/>
    </location>
</feature>
<feature type="compositionally biased region" description="Low complexity" evidence="6">
    <location>
        <begin position="1"/>
        <end position="13"/>
    </location>
</feature>
<dbReference type="GO" id="GO:0005886">
    <property type="term" value="C:plasma membrane"/>
    <property type="evidence" value="ECO:0007669"/>
    <property type="project" value="UniProtKB-SubCell"/>
</dbReference>
<dbReference type="PANTHER" id="PTHR23513:SF6">
    <property type="entry name" value="MAJOR FACILITATOR SUPERFAMILY ASSOCIATED DOMAIN-CONTAINING PROTEIN"/>
    <property type="match status" value="1"/>
</dbReference>
<accession>A0A510UQX8</accession>
<evidence type="ECO:0000256" key="2">
    <source>
        <dbReference type="ARBA" id="ARBA00022475"/>
    </source>
</evidence>
<dbReference type="Pfam" id="PF07690">
    <property type="entry name" value="MFS_1"/>
    <property type="match status" value="1"/>
</dbReference>
<name>A0A510UQX8_9CELL</name>
<organism evidence="9 10">
    <name type="scientific">Cellulomonas persica</name>
    <dbReference type="NCBI Taxonomy" id="76861"/>
    <lineage>
        <taxon>Bacteria</taxon>
        <taxon>Bacillati</taxon>
        <taxon>Actinomycetota</taxon>
        <taxon>Actinomycetes</taxon>
        <taxon>Micrococcales</taxon>
        <taxon>Cellulomonadaceae</taxon>
        <taxon>Cellulomonas</taxon>
    </lineage>
</organism>
<evidence type="ECO:0000256" key="3">
    <source>
        <dbReference type="ARBA" id="ARBA00022692"/>
    </source>
</evidence>
<dbReference type="Proteomes" id="UP000321386">
    <property type="component" value="Unassembled WGS sequence"/>
</dbReference>
<feature type="domain" description="Major facilitator superfamily (MFS) profile" evidence="8">
    <location>
        <begin position="204"/>
        <end position="454"/>
    </location>
</feature>
<dbReference type="RefSeq" id="WP_146805289.1">
    <property type="nucleotide sequence ID" value="NZ_BJUA01000003.1"/>
</dbReference>
<dbReference type="GO" id="GO:0022857">
    <property type="term" value="F:transmembrane transporter activity"/>
    <property type="evidence" value="ECO:0007669"/>
    <property type="project" value="InterPro"/>
</dbReference>
<dbReference type="PROSITE" id="PS50850">
    <property type="entry name" value="MFS"/>
    <property type="match status" value="1"/>
</dbReference>
<evidence type="ECO:0000256" key="5">
    <source>
        <dbReference type="ARBA" id="ARBA00023136"/>
    </source>
</evidence>
<feature type="transmembrane region" description="Helical" evidence="7">
    <location>
        <begin position="122"/>
        <end position="153"/>
    </location>
</feature>
<evidence type="ECO:0000256" key="6">
    <source>
        <dbReference type="SAM" id="MobiDB-lite"/>
    </source>
</evidence>
<keyword evidence="4 7" id="KW-1133">Transmembrane helix</keyword>
<evidence type="ECO:0000256" key="1">
    <source>
        <dbReference type="ARBA" id="ARBA00004651"/>
    </source>
</evidence>
<feature type="transmembrane region" description="Helical" evidence="7">
    <location>
        <begin position="194"/>
        <end position="215"/>
    </location>
</feature>
<evidence type="ECO:0000259" key="8">
    <source>
        <dbReference type="PROSITE" id="PS50850"/>
    </source>
</evidence>
<dbReference type="EMBL" id="BJUA01000003">
    <property type="protein sequence ID" value="GEK16989.1"/>
    <property type="molecule type" value="Genomic_DNA"/>
</dbReference>
<evidence type="ECO:0000256" key="7">
    <source>
        <dbReference type="SAM" id="Phobius"/>
    </source>
</evidence>
<feature type="transmembrane region" description="Helical" evidence="7">
    <location>
        <begin position="81"/>
        <end position="102"/>
    </location>
</feature>
<comment type="subcellular location">
    <subcellularLocation>
        <location evidence="1">Cell membrane</location>
        <topology evidence="1">Multi-pass membrane protein</topology>
    </subcellularLocation>
</comment>
<feature type="transmembrane region" description="Helical" evidence="7">
    <location>
        <begin position="287"/>
        <end position="308"/>
    </location>
</feature>
<keyword evidence="2" id="KW-1003">Cell membrane</keyword>
<reference evidence="9 10" key="1">
    <citation type="submission" date="2019-07" db="EMBL/GenBank/DDBJ databases">
        <title>Whole genome shotgun sequence of Cellulomonas persica NBRC 101101.</title>
        <authorList>
            <person name="Hosoyama A."/>
            <person name="Uohara A."/>
            <person name="Ohji S."/>
            <person name="Ichikawa N."/>
        </authorList>
    </citation>
    <scope>NUCLEOTIDE SEQUENCE [LARGE SCALE GENOMIC DNA]</scope>
    <source>
        <strain evidence="9 10">NBRC 101101</strain>
    </source>
</reference>
<keyword evidence="5 7" id="KW-0472">Membrane</keyword>
<feature type="transmembrane region" description="Helical" evidence="7">
    <location>
        <begin position="257"/>
        <end position="281"/>
    </location>
</feature>
<protein>
    <submittedName>
        <fullName evidence="9">MFS transporter</fullName>
    </submittedName>
</protein>
<keyword evidence="3 7" id="KW-0812">Transmembrane</keyword>